<feature type="transmembrane region" description="Helical" evidence="7">
    <location>
        <begin position="89"/>
        <end position="109"/>
    </location>
</feature>
<dbReference type="AlphaFoldDB" id="A0A2T1DTZ4"/>
<dbReference type="GO" id="GO:0015293">
    <property type="term" value="F:symporter activity"/>
    <property type="evidence" value="ECO:0007669"/>
    <property type="project" value="InterPro"/>
</dbReference>
<dbReference type="EMBL" id="PVWK01000158">
    <property type="protein sequence ID" value="PSB23942.1"/>
    <property type="molecule type" value="Genomic_DNA"/>
</dbReference>
<evidence type="ECO:0000256" key="1">
    <source>
        <dbReference type="ARBA" id="ARBA00004651"/>
    </source>
</evidence>
<keyword evidence="2" id="KW-0813">Transport</keyword>
<dbReference type="GO" id="GO:0006814">
    <property type="term" value="P:sodium ion transport"/>
    <property type="evidence" value="ECO:0007669"/>
    <property type="project" value="InterPro"/>
</dbReference>
<feature type="transmembrane region" description="Helical" evidence="7">
    <location>
        <begin position="319"/>
        <end position="337"/>
    </location>
</feature>
<feature type="transmembrane region" description="Helical" evidence="7">
    <location>
        <begin position="253"/>
        <end position="277"/>
    </location>
</feature>
<keyword evidence="9" id="KW-1185">Reference proteome</keyword>
<dbReference type="InterPro" id="IPR039672">
    <property type="entry name" value="MFS_2"/>
</dbReference>
<dbReference type="CDD" id="cd17332">
    <property type="entry name" value="MFS_MelB_like"/>
    <property type="match status" value="1"/>
</dbReference>
<evidence type="ECO:0000256" key="2">
    <source>
        <dbReference type="ARBA" id="ARBA00022448"/>
    </source>
</evidence>
<feature type="transmembrane region" description="Helical" evidence="7">
    <location>
        <begin position="429"/>
        <end position="456"/>
    </location>
</feature>
<feature type="transmembrane region" description="Helical" evidence="7">
    <location>
        <begin position="194"/>
        <end position="215"/>
    </location>
</feature>
<evidence type="ECO:0000256" key="4">
    <source>
        <dbReference type="ARBA" id="ARBA00022692"/>
    </source>
</evidence>
<dbReference type="PANTHER" id="PTHR11328:SF24">
    <property type="entry name" value="MAJOR FACILITATOR SUPERFAMILY (MFS) PROFILE DOMAIN-CONTAINING PROTEIN"/>
    <property type="match status" value="1"/>
</dbReference>
<dbReference type="PROSITE" id="PS00872">
    <property type="entry name" value="NA_GALACTOSIDE_SYMP"/>
    <property type="match status" value="1"/>
</dbReference>
<name>A0A2T1DTZ4_9CYAN</name>
<dbReference type="InterPro" id="IPR036259">
    <property type="entry name" value="MFS_trans_sf"/>
</dbReference>
<keyword evidence="6 7" id="KW-0472">Membrane</keyword>
<reference evidence="8 9" key="2">
    <citation type="submission" date="2018-03" db="EMBL/GenBank/DDBJ databases">
        <title>The ancient ancestry and fast evolution of plastids.</title>
        <authorList>
            <person name="Moore K.R."/>
            <person name="Magnabosco C."/>
            <person name="Momper L."/>
            <person name="Gold D.A."/>
            <person name="Bosak T."/>
            <person name="Fournier G.P."/>
        </authorList>
    </citation>
    <scope>NUCLEOTIDE SEQUENCE [LARGE SCALE GENOMIC DNA]</scope>
    <source>
        <strain evidence="8 9">ULC18</strain>
    </source>
</reference>
<comment type="caution">
    <text evidence="8">The sequence shown here is derived from an EMBL/GenBank/DDBJ whole genome shotgun (WGS) entry which is preliminary data.</text>
</comment>
<proteinExistence type="predicted"/>
<reference evidence="9" key="1">
    <citation type="submission" date="2018-02" db="EMBL/GenBank/DDBJ databases">
        <authorList>
            <person name="Moore K."/>
            <person name="Momper L."/>
        </authorList>
    </citation>
    <scope>NUCLEOTIDE SEQUENCE [LARGE SCALE GENOMIC DNA]</scope>
    <source>
        <strain evidence="9">ULC18</strain>
    </source>
</reference>
<keyword evidence="4 7" id="KW-0812">Transmembrane</keyword>
<evidence type="ECO:0000256" key="5">
    <source>
        <dbReference type="ARBA" id="ARBA00022989"/>
    </source>
</evidence>
<dbReference type="InterPro" id="IPR001927">
    <property type="entry name" value="Na/Gal_symport"/>
</dbReference>
<evidence type="ECO:0000256" key="7">
    <source>
        <dbReference type="SAM" id="Phobius"/>
    </source>
</evidence>
<comment type="subcellular location">
    <subcellularLocation>
        <location evidence="1">Cell membrane</location>
        <topology evidence="1">Multi-pass membrane protein</topology>
    </subcellularLocation>
</comment>
<feature type="transmembrane region" description="Helical" evidence="7">
    <location>
        <begin position="385"/>
        <end position="409"/>
    </location>
</feature>
<evidence type="ECO:0000256" key="3">
    <source>
        <dbReference type="ARBA" id="ARBA00022475"/>
    </source>
</evidence>
<accession>A0A2T1DTZ4</accession>
<dbReference type="GO" id="GO:0008643">
    <property type="term" value="P:carbohydrate transport"/>
    <property type="evidence" value="ECO:0007669"/>
    <property type="project" value="InterPro"/>
</dbReference>
<keyword evidence="3" id="KW-1003">Cell membrane</keyword>
<dbReference type="NCBIfam" id="TIGR00792">
    <property type="entry name" value="gph"/>
    <property type="match status" value="1"/>
</dbReference>
<dbReference type="GO" id="GO:0005886">
    <property type="term" value="C:plasma membrane"/>
    <property type="evidence" value="ECO:0007669"/>
    <property type="project" value="UniProtKB-SubCell"/>
</dbReference>
<dbReference type="FunFam" id="1.20.1250.20:FF:000183">
    <property type="entry name" value="sodium-dependent lysophosphatidylcholine symporter 1 isoform X2"/>
    <property type="match status" value="1"/>
</dbReference>
<dbReference type="Pfam" id="PF13347">
    <property type="entry name" value="MFS_2"/>
    <property type="match status" value="1"/>
</dbReference>
<dbReference type="Gene3D" id="1.20.1250.20">
    <property type="entry name" value="MFS general substrate transporter like domains"/>
    <property type="match status" value="1"/>
</dbReference>
<dbReference type="PANTHER" id="PTHR11328">
    <property type="entry name" value="MAJOR FACILITATOR SUPERFAMILY DOMAIN-CONTAINING PROTEIN"/>
    <property type="match status" value="1"/>
</dbReference>
<feature type="transmembrane region" description="Helical" evidence="7">
    <location>
        <begin position="289"/>
        <end position="307"/>
    </location>
</feature>
<feature type="transmembrane region" description="Helical" evidence="7">
    <location>
        <begin position="167"/>
        <end position="188"/>
    </location>
</feature>
<dbReference type="RefSeq" id="WP_106260790.1">
    <property type="nucleotide sequence ID" value="NZ_CAWNSW010000147.1"/>
</dbReference>
<organism evidence="8 9">
    <name type="scientific">Stenomitos frigidus ULC18</name>
    <dbReference type="NCBI Taxonomy" id="2107698"/>
    <lineage>
        <taxon>Bacteria</taxon>
        <taxon>Bacillati</taxon>
        <taxon>Cyanobacteriota</taxon>
        <taxon>Cyanophyceae</taxon>
        <taxon>Leptolyngbyales</taxon>
        <taxon>Leptolyngbyaceae</taxon>
        <taxon>Stenomitos</taxon>
    </lineage>
</organism>
<feature type="transmembrane region" description="Helical" evidence="7">
    <location>
        <begin position="21"/>
        <end position="45"/>
    </location>
</feature>
<dbReference type="Proteomes" id="UP000239576">
    <property type="component" value="Unassembled WGS sequence"/>
</dbReference>
<dbReference type="OrthoDB" id="9764596at2"/>
<sequence length="482" mass="53603">MHNHASSESPTLDKLSLSTKLAYGAGDLGTAITANILAVFLLIFFTDVAGLGAGLAGSILLIGKVWDAINDPIVGILSDRSHSRWGRRLPWLIVGSVPFGIFFFLQWLVPHFSDNPSTNQWGLFWYYVVIAIIFNSFYTIVNLPYTALTPELTQDYDERTSLNSYRFAFSISGSILSLLLALGIFSAFKGDPTKQYLVLGAVCGVISILPLYWCVWGTRKRVMVTERLRQETSSGESLPYLEQLKIAFTNRPFLYVIGIYLCSWLAVQNTVAIIPYFVKNWMGLTDADFTKVVIAVQVTGLVMLFVWSEVSKRVGKKVVYFMGMSLWIIAEIGLFFLQPGQNGLMYLLAVMAGFGVSTAYLIPWSMIPDVIELDELNTGQRREGIFYGFMVLLQKVGLAIGLFLVGQVLEYSGFVATAAGQAAPMQPPAALWAIRLLIGPVPTVILLVGLLLTYFYPITREVHAEILLKLQERKRNQAQDKV</sequence>
<evidence type="ECO:0000256" key="6">
    <source>
        <dbReference type="ARBA" id="ARBA00023136"/>
    </source>
</evidence>
<evidence type="ECO:0000313" key="9">
    <source>
        <dbReference type="Proteomes" id="UP000239576"/>
    </source>
</evidence>
<dbReference type="SUPFAM" id="SSF103473">
    <property type="entry name" value="MFS general substrate transporter"/>
    <property type="match status" value="1"/>
</dbReference>
<gene>
    <name evidence="8" type="ORF">C7B82_29300</name>
</gene>
<dbReference type="InterPro" id="IPR018043">
    <property type="entry name" value="Na/Gal_symport_CS"/>
</dbReference>
<feature type="transmembrane region" description="Helical" evidence="7">
    <location>
        <begin position="124"/>
        <end position="146"/>
    </location>
</feature>
<keyword evidence="5 7" id="KW-1133">Transmembrane helix</keyword>
<protein>
    <submittedName>
        <fullName evidence="8">MFS transporter</fullName>
    </submittedName>
</protein>
<evidence type="ECO:0000313" key="8">
    <source>
        <dbReference type="EMBL" id="PSB23942.1"/>
    </source>
</evidence>
<feature type="transmembrane region" description="Helical" evidence="7">
    <location>
        <begin position="343"/>
        <end position="364"/>
    </location>
</feature>